<sequence length="144" mass="16848">MKKVKFLLLSLFFFVIILSNNSFGETFDFTSNHIKLENNETLTNEYGYPVLRVTNNTDKELDVTYSFYINKTDSSHHFNNFIIKPKEEILLKIPELSHLGSTGETRTIWFSWDEEDRMKPLQNQIETIPFKANSTPDSQLGLNY</sequence>
<evidence type="ECO:0000313" key="3">
    <source>
        <dbReference type="Proteomes" id="UP000031189"/>
    </source>
</evidence>
<dbReference type="AlphaFoldDB" id="A0A0B3VPE8"/>
<feature type="signal peptide" evidence="1">
    <location>
        <begin position="1"/>
        <end position="24"/>
    </location>
</feature>
<organism evidence="2 3">
    <name type="scientific">Terrisporobacter othiniensis</name>
    <dbReference type="NCBI Taxonomy" id="1577792"/>
    <lineage>
        <taxon>Bacteria</taxon>
        <taxon>Bacillati</taxon>
        <taxon>Bacillota</taxon>
        <taxon>Clostridia</taxon>
        <taxon>Peptostreptococcales</taxon>
        <taxon>Peptostreptococcaceae</taxon>
        <taxon>Terrisporobacter</taxon>
    </lineage>
</organism>
<proteinExistence type="predicted"/>
<evidence type="ECO:0008006" key="4">
    <source>
        <dbReference type="Google" id="ProtNLM"/>
    </source>
</evidence>
<dbReference type="Proteomes" id="UP000031189">
    <property type="component" value="Unassembled WGS sequence"/>
</dbReference>
<protein>
    <recommendedName>
        <fullName evidence="4">Intracellular proteinase inhibitor BsuPI domain-containing protein</fullName>
    </recommendedName>
</protein>
<keyword evidence="3" id="KW-1185">Reference proteome</keyword>
<feature type="chain" id="PRO_5002082216" description="Intracellular proteinase inhibitor BsuPI domain-containing protein" evidence="1">
    <location>
        <begin position="25"/>
        <end position="144"/>
    </location>
</feature>
<accession>A0A0B3VPE8</accession>
<evidence type="ECO:0000313" key="2">
    <source>
        <dbReference type="EMBL" id="KHS58661.1"/>
    </source>
</evidence>
<reference evidence="2 3" key="1">
    <citation type="submission" date="2014-12" db="EMBL/GenBank/DDBJ databases">
        <title>Draft genome sequence of Terrisporobacter sp. 08-306576, isolated from the blood culture of a bacteremia patient.</title>
        <authorList>
            <person name="Lund L.C."/>
            <person name="Sydenham T.V."/>
            <person name="Hogh S.V."/>
            <person name="Skov M.N."/>
            <person name="Kemp M."/>
            <person name="Justesen U.S."/>
        </authorList>
    </citation>
    <scope>NUCLEOTIDE SEQUENCE [LARGE SCALE GENOMIC DNA]</scope>
    <source>
        <strain evidence="2 3">08-306576</strain>
    </source>
</reference>
<comment type="caution">
    <text evidence="2">The sequence shown here is derived from an EMBL/GenBank/DDBJ whole genome shotgun (WGS) entry which is preliminary data.</text>
</comment>
<evidence type="ECO:0000256" key="1">
    <source>
        <dbReference type="SAM" id="SignalP"/>
    </source>
</evidence>
<dbReference type="OrthoDB" id="510867at2"/>
<gene>
    <name evidence="2" type="ORF">QX51_01475</name>
</gene>
<dbReference type="RefSeq" id="WP_039678133.1">
    <property type="nucleotide sequence ID" value="NZ_JAWGXO010000004.1"/>
</dbReference>
<keyword evidence="1" id="KW-0732">Signal</keyword>
<name>A0A0B3VPE8_9FIRM</name>
<dbReference type="EMBL" id="JWHR01000018">
    <property type="protein sequence ID" value="KHS58661.1"/>
    <property type="molecule type" value="Genomic_DNA"/>
</dbReference>